<dbReference type="EMBL" id="CP148066">
    <property type="protein sequence ID" value="WXL28721.1"/>
    <property type="molecule type" value="Genomic_DNA"/>
</dbReference>
<feature type="transmembrane region" description="Helical" evidence="6">
    <location>
        <begin position="170"/>
        <end position="192"/>
    </location>
</feature>
<gene>
    <name evidence="7" type="ORF">WG616_01720</name>
</gene>
<feature type="transmembrane region" description="Helical" evidence="6">
    <location>
        <begin position="475"/>
        <end position="496"/>
    </location>
</feature>
<dbReference type="InterPro" id="IPR051327">
    <property type="entry name" value="MATE_MepA_subfamily"/>
</dbReference>
<keyword evidence="5 6" id="KW-0472">Membrane</keyword>
<proteinExistence type="predicted"/>
<organism evidence="7 8">
    <name type="scientific">[Mycoplasma] gypis</name>
    <dbReference type="NCBI Taxonomy" id="92404"/>
    <lineage>
        <taxon>Bacteria</taxon>
        <taxon>Bacillati</taxon>
        <taxon>Mycoplasmatota</taxon>
        <taxon>Mycoplasmoidales</taxon>
        <taxon>Metamycoplasmataceae</taxon>
        <taxon>Metamycoplasma</taxon>
    </lineage>
</organism>
<evidence type="ECO:0000256" key="2">
    <source>
        <dbReference type="ARBA" id="ARBA00022475"/>
    </source>
</evidence>
<dbReference type="Pfam" id="PF01554">
    <property type="entry name" value="MatE"/>
    <property type="match status" value="1"/>
</dbReference>
<keyword evidence="8" id="KW-1185">Reference proteome</keyword>
<accession>A0ABZ2RRM1</accession>
<comment type="subcellular location">
    <subcellularLocation>
        <location evidence="1">Cell membrane</location>
        <topology evidence="1">Multi-pass membrane protein</topology>
    </subcellularLocation>
</comment>
<dbReference type="PANTHER" id="PTHR43823:SF3">
    <property type="entry name" value="MULTIDRUG EXPORT PROTEIN MEPA"/>
    <property type="match status" value="1"/>
</dbReference>
<feature type="transmembrane region" description="Helical" evidence="6">
    <location>
        <begin position="273"/>
        <end position="295"/>
    </location>
</feature>
<evidence type="ECO:0000256" key="1">
    <source>
        <dbReference type="ARBA" id="ARBA00004651"/>
    </source>
</evidence>
<name>A0ABZ2RRM1_9BACT</name>
<evidence type="ECO:0000313" key="8">
    <source>
        <dbReference type="Proteomes" id="UP001460679"/>
    </source>
</evidence>
<feature type="transmembrane region" description="Helical" evidence="6">
    <location>
        <begin position="30"/>
        <end position="51"/>
    </location>
</feature>
<dbReference type="Proteomes" id="UP001460679">
    <property type="component" value="Chromosome"/>
</dbReference>
<dbReference type="InterPro" id="IPR002528">
    <property type="entry name" value="MATE_fam"/>
</dbReference>
<dbReference type="RefSeq" id="WP_205498518.1">
    <property type="nucleotide sequence ID" value="NZ_CP148066.1"/>
</dbReference>
<reference evidence="7" key="1">
    <citation type="submission" date="2024-03" db="EMBL/GenBank/DDBJ databases">
        <title>Complete genome sequence of Mycoplasma gypis type strain B1/T1.</title>
        <authorList>
            <person name="Spergser J."/>
        </authorList>
    </citation>
    <scope>NUCLEOTIDE SEQUENCE [LARGE SCALE GENOMIC DNA]</scope>
    <source>
        <strain evidence="7">B1/T1</strain>
    </source>
</reference>
<feature type="transmembrane region" description="Helical" evidence="6">
    <location>
        <begin position="399"/>
        <end position="420"/>
    </location>
</feature>
<dbReference type="PANTHER" id="PTHR43823">
    <property type="entry name" value="SPORULATION PROTEIN YKVU"/>
    <property type="match status" value="1"/>
</dbReference>
<evidence type="ECO:0000313" key="7">
    <source>
        <dbReference type="EMBL" id="WXL28721.1"/>
    </source>
</evidence>
<keyword evidence="2" id="KW-1003">Cell membrane</keyword>
<keyword evidence="4 6" id="KW-1133">Transmembrane helix</keyword>
<evidence type="ECO:0000256" key="4">
    <source>
        <dbReference type="ARBA" id="ARBA00022989"/>
    </source>
</evidence>
<feature type="transmembrane region" description="Helical" evidence="6">
    <location>
        <begin position="246"/>
        <end position="266"/>
    </location>
</feature>
<feature type="transmembrane region" description="Helical" evidence="6">
    <location>
        <begin position="301"/>
        <end position="325"/>
    </location>
</feature>
<feature type="transmembrane region" description="Helical" evidence="6">
    <location>
        <begin position="549"/>
        <end position="569"/>
    </location>
</feature>
<protein>
    <submittedName>
        <fullName evidence="7">MATE family efflux transporter</fullName>
    </submittedName>
</protein>
<feature type="transmembrane region" description="Helical" evidence="6">
    <location>
        <begin position="346"/>
        <end position="379"/>
    </location>
</feature>
<keyword evidence="3 6" id="KW-0812">Transmembrane</keyword>
<evidence type="ECO:0000256" key="6">
    <source>
        <dbReference type="SAM" id="Phobius"/>
    </source>
</evidence>
<evidence type="ECO:0000256" key="5">
    <source>
        <dbReference type="ARBA" id="ARBA00023136"/>
    </source>
</evidence>
<feature type="transmembrane region" description="Helical" evidence="6">
    <location>
        <begin position="508"/>
        <end position="529"/>
    </location>
</feature>
<evidence type="ECO:0000256" key="3">
    <source>
        <dbReference type="ARBA" id="ARBA00022692"/>
    </source>
</evidence>
<feature type="transmembrane region" description="Helical" evidence="6">
    <location>
        <begin position="432"/>
        <end position="455"/>
    </location>
</feature>
<sequence>MIKIKKWNKKEIHGQDRAVELFEKTPIKKAIFIVAIPGLLTMLMMGLYSFFNQVFVLNFVPKTLAMFNGDLANQTGLIYSYLPENITALSRKEFDEIFSYYSQLISQNGLSSSNISSDLIASISVNATIPFVVFLNAVTFLIPMGTSVYYTKCISKKVEHTGKDLWATSFWMTIVCSAAATFIVFIAMWAGLVEVVSSHSKLESSFFGALNEHFADKYQNIKASDILTSYFDASHNMAVWWTKQYIYIYGAGNILQGLYVLLSYLIRAEGKNSYVMIWAILANIIGLVFDAILIIVLRMGILGGAIATIIGWFVNVGAYFIYIYRSNKKQTTWIDLKHIFKFKFRYRLLAPISLLGLSAFVRTFGVALTNFIITLLFNYLPYSDGFVNVYNWAKAAPSITLFFLALFGIADGTSSLLSYNYTQRNVKRVREIYWWSLLISFVYSICVYTIVAIFARYFAMILYVPEEKISSVVDFIRINMVRMVFYSMAIGGILLFRATNDIKMSILVTAMESFITFWFVMGAFVGIGFGMQKAGIADMYSSLMVSAGFAINALVTGIIIFTMSIHWLYKTLPHIDNVKMTWSLKIEKKFFDNAVIHENKINEELRRKQSNPTIQT</sequence>
<feature type="transmembrane region" description="Helical" evidence="6">
    <location>
        <begin position="127"/>
        <end position="150"/>
    </location>
</feature>